<dbReference type="EMBL" id="VIIS01001739">
    <property type="protein sequence ID" value="KAF0293561.1"/>
    <property type="molecule type" value="Genomic_DNA"/>
</dbReference>
<evidence type="ECO:0000256" key="1">
    <source>
        <dbReference type="SAM" id="MobiDB-lite"/>
    </source>
</evidence>
<proteinExistence type="predicted"/>
<comment type="caution">
    <text evidence="2">The sequence shown here is derived from an EMBL/GenBank/DDBJ whole genome shotgun (WGS) entry which is preliminary data.</text>
</comment>
<organism evidence="2 3">
    <name type="scientific">Amphibalanus amphitrite</name>
    <name type="common">Striped barnacle</name>
    <name type="synonym">Balanus amphitrite</name>
    <dbReference type="NCBI Taxonomy" id="1232801"/>
    <lineage>
        <taxon>Eukaryota</taxon>
        <taxon>Metazoa</taxon>
        <taxon>Ecdysozoa</taxon>
        <taxon>Arthropoda</taxon>
        <taxon>Crustacea</taxon>
        <taxon>Multicrustacea</taxon>
        <taxon>Cirripedia</taxon>
        <taxon>Thoracica</taxon>
        <taxon>Thoracicalcarea</taxon>
        <taxon>Balanomorpha</taxon>
        <taxon>Balanoidea</taxon>
        <taxon>Balanidae</taxon>
        <taxon>Amphibalaninae</taxon>
        <taxon>Amphibalanus</taxon>
    </lineage>
</organism>
<reference evidence="2 3" key="1">
    <citation type="submission" date="2019-07" db="EMBL/GenBank/DDBJ databases">
        <title>Draft genome assembly of a fouling barnacle, Amphibalanus amphitrite (Darwin, 1854): The first reference genome for Thecostraca.</title>
        <authorList>
            <person name="Kim W."/>
        </authorList>
    </citation>
    <scope>NUCLEOTIDE SEQUENCE [LARGE SCALE GENOMIC DNA]</scope>
    <source>
        <strain evidence="2">SNU_AA5</strain>
        <tissue evidence="2">Soma without cirri and trophi</tissue>
    </source>
</reference>
<keyword evidence="3" id="KW-1185">Reference proteome</keyword>
<dbReference type="Proteomes" id="UP000440578">
    <property type="component" value="Unassembled WGS sequence"/>
</dbReference>
<dbReference type="AlphaFoldDB" id="A0A6A4VVV5"/>
<gene>
    <name evidence="2" type="ORF">FJT64_008666</name>
</gene>
<feature type="region of interest" description="Disordered" evidence="1">
    <location>
        <begin position="1"/>
        <end position="51"/>
    </location>
</feature>
<evidence type="ECO:0000313" key="3">
    <source>
        <dbReference type="Proteomes" id="UP000440578"/>
    </source>
</evidence>
<sequence length="51" mass="5672">MRKQSIVSPSPSPPPSDAPVTLQNEDERCGPAGRGQPHHVTQEQQQRRRSL</sequence>
<accession>A0A6A4VVV5</accession>
<name>A0A6A4VVV5_AMPAM</name>
<protein>
    <submittedName>
        <fullName evidence="2">Uncharacterized protein</fullName>
    </submittedName>
</protein>
<evidence type="ECO:0000313" key="2">
    <source>
        <dbReference type="EMBL" id="KAF0293561.1"/>
    </source>
</evidence>